<comment type="caution">
    <text evidence="1">The sequence shown here is derived from an EMBL/GenBank/DDBJ whole genome shotgun (WGS) entry which is preliminary data.</text>
</comment>
<evidence type="ECO:0000313" key="2">
    <source>
        <dbReference type="Proteomes" id="UP000677244"/>
    </source>
</evidence>
<evidence type="ECO:0000313" key="1">
    <source>
        <dbReference type="EMBL" id="MBO9202021.1"/>
    </source>
</evidence>
<dbReference type="InterPro" id="IPR005502">
    <property type="entry name" value="Ribosyl_crysJ1"/>
</dbReference>
<dbReference type="EMBL" id="JAGHKO010000004">
    <property type="protein sequence ID" value="MBO9202021.1"/>
    <property type="molecule type" value="Genomic_DNA"/>
</dbReference>
<protein>
    <submittedName>
        <fullName evidence="1">ADP-ribosylglycohydrolase family protein</fullName>
    </submittedName>
</protein>
<accession>A0ABS3YVQ8</accession>
<dbReference type="SUPFAM" id="SSF101478">
    <property type="entry name" value="ADP-ribosylglycohydrolase"/>
    <property type="match status" value="1"/>
</dbReference>
<dbReference type="InterPro" id="IPR036705">
    <property type="entry name" value="Ribosyl_crysJ1_sf"/>
</dbReference>
<name>A0ABS3YVQ8_9BACT</name>
<dbReference type="PANTHER" id="PTHR16222">
    <property type="entry name" value="ADP-RIBOSYLGLYCOHYDROLASE"/>
    <property type="match status" value="1"/>
</dbReference>
<dbReference type="InterPro" id="IPR050792">
    <property type="entry name" value="ADP-ribosylglycohydrolase"/>
</dbReference>
<gene>
    <name evidence="1" type="ORF">J7I42_17180</name>
</gene>
<proteinExistence type="predicted"/>
<dbReference type="Gene3D" id="1.10.4080.10">
    <property type="entry name" value="ADP-ribosylation/Crystallin J1"/>
    <property type="match status" value="1"/>
</dbReference>
<dbReference type="RefSeq" id="WP_209140075.1">
    <property type="nucleotide sequence ID" value="NZ_JAGHKO010000004.1"/>
</dbReference>
<dbReference type="Pfam" id="PF03747">
    <property type="entry name" value="ADP_ribosyl_GH"/>
    <property type="match status" value="1"/>
</dbReference>
<dbReference type="Proteomes" id="UP000677244">
    <property type="component" value="Unassembled WGS sequence"/>
</dbReference>
<keyword evidence="2" id="KW-1185">Reference proteome</keyword>
<sequence length="306" mass="32822">MAIANKLDLAKTSLLGLSIGDALGETFFGPADIIAARINDRILQEGTWFFTDDTIMAIGVYNHLSLFGMINQDALAFEFAGNYRKDNCRGYGAIAQKILRDITAGIYWKRASRDVFDGMGSAGNGAAMRSGPIGAYFYEDAARVIREATLAAEVTHAHPEGIAGGIAVALAACVCTRSRLAGVKLSADTFYDFIIYQMPSSDVRAKIQKAKTLPAGYDVRTIVSVLGNGTDLTAQDTVPFALWCAANHTDSFVEAIWKGISGLGDRDTIAAIIGSIVVMSAGLKSIPEQWLIQVEPFRTSPFYKGG</sequence>
<dbReference type="PANTHER" id="PTHR16222:SF12">
    <property type="entry name" value="ADP-RIBOSYLGLYCOHYDROLASE-RELATED"/>
    <property type="match status" value="1"/>
</dbReference>
<organism evidence="1 2">
    <name type="scientific">Niastella soli</name>
    <dbReference type="NCBI Taxonomy" id="2821487"/>
    <lineage>
        <taxon>Bacteria</taxon>
        <taxon>Pseudomonadati</taxon>
        <taxon>Bacteroidota</taxon>
        <taxon>Chitinophagia</taxon>
        <taxon>Chitinophagales</taxon>
        <taxon>Chitinophagaceae</taxon>
        <taxon>Niastella</taxon>
    </lineage>
</organism>
<reference evidence="1 2" key="1">
    <citation type="submission" date="2021-03" db="EMBL/GenBank/DDBJ databases">
        <title>Assistant Professor.</title>
        <authorList>
            <person name="Huq M.A."/>
        </authorList>
    </citation>
    <scope>NUCLEOTIDE SEQUENCE [LARGE SCALE GENOMIC DNA]</scope>
    <source>
        <strain evidence="1 2">MAH-29</strain>
    </source>
</reference>